<protein>
    <recommendedName>
        <fullName evidence="1">Peptidase S74 domain-containing protein</fullName>
    </recommendedName>
</protein>
<dbReference type="OrthoDB" id="125614at2759"/>
<gene>
    <name evidence="2" type="ORF">D9Q98_004050</name>
</gene>
<keyword evidence="3" id="KW-1185">Reference proteome</keyword>
<dbReference type="EMBL" id="SIDB01000005">
    <property type="protein sequence ID" value="KAI3432501.1"/>
    <property type="molecule type" value="Genomic_DNA"/>
</dbReference>
<dbReference type="Proteomes" id="UP001055712">
    <property type="component" value="Unassembled WGS sequence"/>
</dbReference>
<dbReference type="PANTHER" id="PTHR13029:SF18">
    <property type="entry name" value="MYELIN REGULATORY FACTOR HOMOLOG 1"/>
    <property type="match status" value="1"/>
</dbReference>
<dbReference type="InterPro" id="IPR030392">
    <property type="entry name" value="S74_ICA"/>
</dbReference>
<dbReference type="GO" id="GO:0043565">
    <property type="term" value="F:sequence-specific DNA binding"/>
    <property type="evidence" value="ECO:0007669"/>
    <property type="project" value="TreeGrafter"/>
</dbReference>
<comment type="caution">
    <text evidence="2">The sequence shown here is derived from an EMBL/GenBank/DDBJ whole genome shotgun (WGS) entry which is preliminary data.</text>
</comment>
<organism evidence="2 3">
    <name type="scientific">Chlorella vulgaris</name>
    <name type="common">Green alga</name>
    <dbReference type="NCBI Taxonomy" id="3077"/>
    <lineage>
        <taxon>Eukaryota</taxon>
        <taxon>Viridiplantae</taxon>
        <taxon>Chlorophyta</taxon>
        <taxon>core chlorophytes</taxon>
        <taxon>Trebouxiophyceae</taxon>
        <taxon>Chlorellales</taxon>
        <taxon>Chlorellaceae</taxon>
        <taxon>Chlorella clade</taxon>
        <taxon>Chlorella</taxon>
    </lineage>
</organism>
<dbReference type="PROSITE" id="PS51688">
    <property type="entry name" value="ICA"/>
    <property type="match status" value="1"/>
</dbReference>
<reference evidence="2" key="1">
    <citation type="journal article" date="2019" name="Plant J.">
        <title>Chlorella vulgaris genome assembly and annotation reveals the molecular basis for metabolic acclimation to high light conditions.</title>
        <authorList>
            <person name="Cecchin M."/>
            <person name="Marcolungo L."/>
            <person name="Rossato M."/>
            <person name="Girolomoni L."/>
            <person name="Cosentino E."/>
            <person name="Cuine S."/>
            <person name="Li-Beisson Y."/>
            <person name="Delledonne M."/>
            <person name="Ballottari M."/>
        </authorList>
    </citation>
    <scope>NUCLEOTIDE SEQUENCE</scope>
    <source>
        <strain evidence="2">211/11P</strain>
    </source>
</reference>
<dbReference type="PANTHER" id="PTHR13029">
    <property type="match status" value="1"/>
</dbReference>
<dbReference type="GO" id="GO:0005634">
    <property type="term" value="C:nucleus"/>
    <property type="evidence" value="ECO:0007669"/>
    <property type="project" value="TreeGrafter"/>
</dbReference>
<evidence type="ECO:0000313" key="3">
    <source>
        <dbReference type="Proteomes" id="UP001055712"/>
    </source>
</evidence>
<dbReference type="GO" id="GO:0003700">
    <property type="term" value="F:DNA-binding transcription factor activity"/>
    <property type="evidence" value="ECO:0007669"/>
    <property type="project" value="TreeGrafter"/>
</dbReference>
<dbReference type="GO" id="GO:0016540">
    <property type="term" value="P:protein autoprocessing"/>
    <property type="evidence" value="ECO:0007669"/>
    <property type="project" value="TreeGrafter"/>
</dbReference>
<evidence type="ECO:0000313" key="2">
    <source>
        <dbReference type="EMBL" id="KAI3432501.1"/>
    </source>
</evidence>
<dbReference type="AlphaFoldDB" id="A0A9D4TR03"/>
<reference evidence="2" key="2">
    <citation type="submission" date="2020-11" db="EMBL/GenBank/DDBJ databases">
        <authorList>
            <person name="Cecchin M."/>
            <person name="Marcolungo L."/>
            <person name="Rossato M."/>
            <person name="Girolomoni L."/>
            <person name="Cosentino E."/>
            <person name="Cuine S."/>
            <person name="Li-Beisson Y."/>
            <person name="Delledonne M."/>
            <person name="Ballottari M."/>
        </authorList>
    </citation>
    <scope>NUCLEOTIDE SEQUENCE</scope>
    <source>
        <strain evidence="2">211/11P</strain>
        <tissue evidence="2">Whole cell</tissue>
    </source>
</reference>
<sequence length="493" mass="51206">MVVRSVYPKFLSNDSGPDSTAASLDTADIANLIANVTSMDLISANIGNANIDSAYLLSVTGTAMHDWLVCNSTSTVVSGTLWSNNVICPTTYSSYFGFGSADRIFAYASSPNQWVQGTSVGDLVVRNMGSNNRFMVGSSEAEGPALSVKGNRVGVKTLDPMSDLHVVGNVLVGGGMTVMGSSSTQLLLQGQGGIGSQCRVDFGTFTDSPSSTIVATEVDEFLNTLDFQTISIEDGLLKSRIFIDGAGSIGLNTNNPAAALHVAGDIRADGGTTLASGMLITDSTTAAANGIQWTSGSYQGALVEKRGSTVDRYGVGVYSGIDYITRMYASGSQSTAKVSVCFPTAESTFLDALVVTRAGANAASITSNVGINTSSPATALHVVGNARVDGSFVASGDVTAFSDRRLKTNLHPVLHSLDKIEQLAGYTYNRVDMPGTYAGLVAQELQQVLPEAVVTGDDGILSVSATSVLALLVQGMKELRSEVAALKGSQQFV</sequence>
<dbReference type="GO" id="GO:0005789">
    <property type="term" value="C:endoplasmic reticulum membrane"/>
    <property type="evidence" value="ECO:0007669"/>
    <property type="project" value="TreeGrafter"/>
</dbReference>
<proteinExistence type="predicted"/>
<evidence type="ECO:0000259" key="1">
    <source>
        <dbReference type="PROSITE" id="PS51688"/>
    </source>
</evidence>
<dbReference type="InterPro" id="IPR051577">
    <property type="entry name" value="MRF-like"/>
</dbReference>
<dbReference type="GO" id="GO:0045893">
    <property type="term" value="P:positive regulation of DNA-templated transcription"/>
    <property type="evidence" value="ECO:0007669"/>
    <property type="project" value="TreeGrafter"/>
</dbReference>
<accession>A0A9D4TR03</accession>
<feature type="domain" description="Peptidase S74" evidence="1">
    <location>
        <begin position="402"/>
        <end position="490"/>
    </location>
</feature>
<dbReference type="Pfam" id="PF13884">
    <property type="entry name" value="Peptidase_S74"/>
    <property type="match status" value="1"/>
</dbReference>
<name>A0A9D4TR03_CHLVU</name>